<dbReference type="RefSeq" id="WP_157823814.1">
    <property type="nucleotide sequence ID" value="NZ_CP022163.1"/>
</dbReference>
<dbReference type="InterPro" id="IPR003599">
    <property type="entry name" value="Ig_sub"/>
</dbReference>
<dbReference type="InterPro" id="IPR003343">
    <property type="entry name" value="Big_2"/>
</dbReference>
<dbReference type="InterPro" id="IPR013783">
    <property type="entry name" value="Ig-like_fold"/>
</dbReference>
<evidence type="ECO:0000313" key="7">
    <source>
        <dbReference type="Proteomes" id="UP000217289"/>
    </source>
</evidence>
<keyword evidence="1 3" id="KW-0732">Signal</keyword>
<dbReference type="EMBL" id="CP022163">
    <property type="protein sequence ID" value="ATB33143.1"/>
    <property type="molecule type" value="Genomic_DNA"/>
</dbReference>
<evidence type="ECO:0000256" key="2">
    <source>
        <dbReference type="ARBA" id="ARBA00023157"/>
    </source>
</evidence>
<feature type="chain" id="PRO_5012219538" description="Ig-like domain-containing protein" evidence="3">
    <location>
        <begin position="21"/>
        <end position="760"/>
    </location>
</feature>
<organism evidence="6 7">
    <name type="scientific">Melittangium boletus DSM 14713</name>
    <dbReference type="NCBI Taxonomy" id="1294270"/>
    <lineage>
        <taxon>Bacteria</taxon>
        <taxon>Pseudomonadati</taxon>
        <taxon>Myxococcota</taxon>
        <taxon>Myxococcia</taxon>
        <taxon>Myxococcales</taxon>
        <taxon>Cystobacterineae</taxon>
        <taxon>Archangiaceae</taxon>
        <taxon>Melittangium</taxon>
    </lineage>
</organism>
<dbReference type="PROSITE" id="PS50835">
    <property type="entry name" value="IG_LIKE"/>
    <property type="match status" value="1"/>
</dbReference>
<dbReference type="AlphaFoldDB" id="A0A250IPG3"/>
<evidence type="ECO:0000259" key="5">
    <source>
        <dbReference type="PROSITE" id="PS50835"/>
    </source>
</evidence>
<dbReference type="GO" id="GO:0005886">
    <property type="term" value="C:plasma membrane"/>
    <property type="evidence" value="ECO:0007669"/>
    <property type="project" value="TreeGrafter"/>
</dbReference>
<feature type="domain" description="Ig-like" evidence="5">
    <location>
        <begin position="25"/>
        <end position="105"/>
    </location>
</feature>
<dbReference type="InterPro" id="IPR007110">
    <property type="entry name" value="Ig-like_dom"/>
</dbReference>
<dbReference type="PANTHER" id="PTHR45080">
    <property type="entry name" value="CONTACTIN 5"/>
    <property type="match status" value="1"/>
</dbReference>
<dbReference type="InterPro" id="IPR013098">
    <property type="entry name" value="Ig_I-set"/>
</dbReference>
<dbReference type="InterPro" id="IPR000601">
    <property type="entry name" value="PKD_dom"/>
</dbReference>
<gene>
    <name evidence="6" type="ORF">MEBOL_006632</name>
</gene>
<dbReference type="GO" id="GO:0007156">
    <property type="term" value="P:homophilic cell adhesion via plasma membrane adhesion molecules"/>
    <property type="evidence" value="ECO:0007669"/>
    <property type="project" value="TreeGrafter"/>
</dbReference>
<dbReference type="InterPro" id="IPR036179">
    <property type="entry name" value="Ig-like_dom_sf"/>
</dbReference>
<dbReference type="SMART" id="SM00635">
    <property type="entry name" value="BID_2"/>
    <property type="match status" value="5"/>
</dbReference>
<dbReference type="InterPro" id="IPR050958">
    <property type="entry name" value="Cell_Adh-Cytoskel_Orgn"/>
</dbReference>
<dbReference type="Gene3D" id="2.60.40.1080">
    <property type="match status" value="2"/>
</dbReference>
<dbReference type="GO" id="GO:0050808">
    <property type="term" value="P:synapse organization"/>
    <property type="evidence" value="ECO:0007669"/>
    <property type="project" value="TreeGrafter"/>
</dbReference>
<proteinExistence type="predicted"/>
<dbReference type="OrthoDB" id="5496032at2"/>
<sequence length="760" mass="74870">MKTLTKLIVPLLLGVLAACGDEPTPGSGPVTVAPKSVTVKAGDSTTFTASVEGTSEPKILWSVEGQDSGTITSTGVYTAPAQAGSYTVVATNAVDGTKKDTASVTVTPAVVVTLTPASPTVSTAGSIAFTAQVTGASDTSVTWSLKEGAAAGTLTAAGVYTASSTPGTYTVVATSVADPSRSASTQVKVEAVAVTVKPNGSTVDQGAVVEFSAVVTGASNTGVTWSVEGGGTITSSGIYTAPTQAGPVTVTATSLADPTKKGSATLTVRELAVTITPASQTIPASGTAAFYATVTGTTASTAVTWSVEGGSTNGTITSSGVYTAPSKAGTYTVVATSVANPAKKASAQVTVGAVSVTISPATVTIAEGATTTFTAEVTGASNQAVLWSVEGGDGNGTITSSGVYTAPSKAGTFTVIATSAVNPDKKATATVTVTSASDVVVTITPASQTIPVSGTAAFYATVTGTPNTAVTWSVEGGTTHGTITSSGVYTAPSTPGTYTVVATSVADPTKTATAQVTVEPVSVTITPATVTIAQGTTATFTAAVTGTSHQAVLWSVEGGDGNGIITSSGIYTAPARPGTFTVVATSAVNPDKKATATVTVPIAQGADYTDPTGNGWKLVKNTAASSGSHLVLDLVGPPGGSGRGVDLTLLVNPVQATWAKVTPSDTEYVTNRLFELGAAPRLIKGGAQEGKLSVGVFQKGTTVPATPYTGALLSVALDVKLDPSLPAGSRIPLSVIKAHALPATGDLSTINVAVGRIVTQ</sequence>
<dbReference type="PANTHER" id="PTHR45080:SF8">
    <property type="entry name" value="IG-LIKE DOMAIN-CONTAINING PROTEIN"/>
    <property type="match status" value="1"/>
</dbReference>
<reference evidence="6 7" key="1">
    <citation type="submission" date="2017-06" db="EMBL/GenBank/DDBJ databases">
        <authorList>
            <person name="Kim H.J."/>
            <person name="Triplett B.A."/>
        </authorList>
    </citation>
    <scope>NUCLEOTIDE SEQUENCE [LARGE SCALE GENOMIC DNA]</scope>
    <source>
        <strain evidence="6 7">DSM 14713</strain>
    </source>
</reference>
<evidence type="ECO:0000256" key="3">
    <source>
        <dbReference type="SAM" id="SignalP"/>
    </source>
</evidence>
<evidence type="ECO:0000313" key="6">
    <source>
        <dbReference type="EMBL" id="ATB33143.1"/>
    </source>
</evidence>
<protein>
    <recommendedName>
        <fullName evidence="8">Ig-like domain-containing protein</fullName>
    </recommendedName>
</protein>
<accession>A0A250IPG3</accession>
<dbReference type="KEGG" id="mbd:MEBOL_006632"/>
<keyword evidence="2" id="KW-1015">Disulfide bond</keyword>
<dbReference type="PROSITE" id="PS51257">
    <property type="entry name" value="PROKAR_LIPOPROTEIN"/>
    <property type="match status" value="1"/>
</dbReference>
<dbReference type="Proteomes" id="UP000217289">
    <property type="component" value="Chromosome"/>
</dbReference>
<evidence type="ECO:0000256" key="1">
    <source>
        <dbReference type="ARBA" id="ARBA00022729"/>
    </source>
</evidence>
<feature type="signal peptide" evidence="3">
    <location>
        <begin position="1"/>
        <end position="20"/>
    </location>
</feature>
<dbReference type="Gene3D" id="2.60.40.10">
    <property type="entry name" value="Immunoglobulins"/>
    <property type="match status" value="1"/>
</dbReference>
<dbReference type="SUPFAM" id="SSF48726">
    <property type="entry name" value="Immunoglobulin"/>
    <property type="match status" value="5"/>
</dbReference>
<dbReference type="SMART" id="SM00409">
    <property type="entry name" value="IG"/>
    <property type="match status" value="7"/>
</dbReference>
<dbReference type="PROSITE" id="PS50093">
    <property type="entry name" value="PKD"/>
    <property type="match status" value="1"/>
</dbReference>
<dbReference type="Pfam" id="PF02368">
    <property type="entry name" value="Big_2"/>
    <property type="match status" value="1"/>
</dbReference>
<keyword evidence="7" id="KW-1185">Reference proteome</keyword>
<evidence type="ECO:0008006" key="8">
    <source>
        <dbReference type="Google" id="ProtNLM"/>
    </source>
</evidence>
<dbReference type="Pfam" id="PF07679">
    <property type="entry name" value="I-set"/>
    <property type="match status" value="1"/>
</dbReference>
<name>A0A250IPG3_9BACT</name>
<evidence type="ECO:0000259" key="4">
    <source>
        <dbReference type="PROSITE" id="PS50093"/>
    </source>
</evidence>
<feature type="domain" description="PKD" evidence="4">
    <location>
        <begin position="126"/>
        <end position="196"/>
    </location>
</feature>